<keyword evidence="1" id="KW-1133">Transmembrane helix</keyword>
<dbReference type="Pfam" id="PF06182">
    <property type="entry name" value="ABC2_membrane_6"/>
    <property type="match status" value="1"/>
</dbReference>
<proteinExistence type="predicted"/>
<organism evidence="2 3">
    <name type="scientific">Blastochloris tepida</name>
    <dbReference type="NCBI Taxonomy" id="2233851"/>
    <lineage>
        <taxon>Bacteria</taxon>
        <taxon>Pseudomonadati</taxon>
        <taxon>Pseudomonadota</taxon>
        <taxon>Alphaproteobacteria</taxon>
        <taxon>Hyphomicrobiales</taxon>
        <taxon>Blastochloridaceae</taxon>
        <taxon>Blastochloris</taxon>
    </lineage>
</organism>
<keyword evidence="1" id="KW-0812">Transmembrane</keyword>
<dbReference type="PANTHER" id="PTHR36832">
    <property type="entry name" value="SLR1174 PROTEIN-RELATED"/>
    <property type="match status" value="1"/>
</dbReference>
<dbReference type="InterPro" id="IPR010390">
    <property type="entry name" value="ABC-2_transporter-like"/>
</dbReference>
<evidence type="ECO:0000313" key="2">
    <source>
        <dbReference type="EMBL" id="BBF93482.1"/>
    </source>
</evidence>
<evidence type="ECO:0000313" key="3">
    <source>
        <dbReference type="Proteomes" id="UP000266934"/>
    </source>
</evidence>
<evidence type="ECO:0000256" key="1">
    <source>
        <dbReference type="SAM" id="Phobius"/>
    </source>
</evidence>
<feature type="transmembrane region" description="Helical" evidence="1">
    <location>
        <begin position="95"/>
        <end position="114"/>
    </location>
</feature>
<dbReference type="PANTHER" id="PTHR36832:SF1">
    <property type="entry name" value="SLR1174 PROTEIN"/>
    <property type="match status" value="1"/>
</dbReference>
<feature type="transmembrane region" description="Helical" evidence="1">
    <location>
        <begin position="67"/>
        <end position="88"/>
    </location>
</feature>
<name>A0A348G1P9_9HYPH</name>
<keyword evidence="1" id="KW-0472">Membrane</keyword>
<feature type="transmembrane region" description="Helical" evidence="1">
    <location>
        <begin position="227"/>
        <end position="249"/>
    </location>
</feature>
<feature type="transmembrane region" description="Helical" evidence="1">
    <location>
        <begin position="269"/>
        <end position="291"/>
    </location>
</feature>
<feature type="transmembrane region" description="Helical" evidence="1">
    <location>
        <begin position="160"/>
        <end position="176"/>
    </location>
</feature>
<dbReference type="KEGG" id="blag:BLTE_21670"/>
<dbReference type="Proteomes" id="UP000266934">
    <property type="component" value="Chromosome"/>
</dbReference>
<gene>
    <name evidence="2" type="ORF">BLTE_21670</name>
</gene>
<evidence type="ECO:0008006" key="4">
    <source>
        <dbReference type="Google" id="ProtNLM"/>
    </source>
</evidence>
<protein>
    <recommendedName>
        <fullName evidence="4">ABC transporter permease</fullName>
    </recommendedName>
</protein>
<keyword evidence="3" id="KW-1185">Reference proteome</keyword>
<feature type="transmembrane region" description="Helical" evidence="1">
    <location>
        <begin position="188"/>
        <end position="215"/>
    </location>
</feature>
<sequence length="308" mass="33706">MPTVRAFLAKVGTGFAKENATAQEPGASARFNRIGGRSRQALFARYMVGRTAIKETLCYPADVVIEFVSYPLAFMGYFFFVLAMAAHGGAIGGDAAGTSVSALITYFSIAWMLRMIVDQGVDGDVAAEVQSGDVALALVRPLPLAGFFFARFVGLGLARLVYYGVPAWLLLTLLFGDEIRFEPARLVWFLPYAVIAFRMAFEIQFAIGLVSFFTFVNQQVSWSFDMLVRLASGLIVPLSLFPPVVAVWLEALPFQYIYYRPIQVLLEPAPSNVLLSGLAIGAAWTLALHLLNRGVLALALRRHVIYGS</sequence>
<reference evidence="2 3" key="1">
    <citation type="submission" date="2018-08" db="EMBL/GenBank/DDBJ databases">
        <title>Complete genome sequencing of Blastochloris tepida GI.</title>
        <authorList>
            <person name="Tsukatani Y."/>
            <person name="Mori H."/>
        </authorList>
    </citation>
    <scope>NUCLEOTIDE SEQUENCE [LARGE SCALE GENOMIC DNA]</scope>
    <source>
        <strain evidence="2 3">GI</strain>
    </source>
</reference>
<accession>A0A348G1P9</accession>
<dbReference type="AlphaFoldDB" id="A0A348G1P9"/>
<dbReference type="EMBL" id="AP018907">
    <property type="protein sequence ID" value="BBF93482.1"/>
    <property type="molecule type" value="Genomic_DNA"/>
</dbReference>